<evidence type="ECO:0000313" key="3">
    <source>
        <dbReference type="Proteomes" id="UP000315673"/>
    </source>
</evidence>
<sequence length="169" mass="17755">MIPSPSLLRGRCIMKALSIFVAFAALLIAPMASARDAGIATTIRAMADGFNKGDIAAVKALHVVDPTIVDNVAPFVWSGGGSFDKWLGDLGKSEAAAGKSDGQVWFGDSVDEQVSGDQAYVVAPCRYTYKQGGKTMREEGFIALVMVRVGAAWKIASWSWASPAGVAAK</sequence>
<proteinExistence type="predicted"/>
<dbReference type="InterPro" id="IPR032710">
    <property type="entry name" value="NTF2-like_dom_sf"/>
</dbReference>
<protein>
    <submittedName>
        <fullName evidence="2">Nuclear transport factor 2 family protein</fullName>
    </submittedName>
</protein>
<accession>A0A5B8LIG6</accession>
<dbReference type="AlphaFoldDB" id="A0A5B8LIG6"/>
<dbReference type="KEGG" id="spai:FPZ24_10985"/>
<organism evidence="2 3">
    <name type="scientific">Sphingomonas panacisoli</name>
    <dbReference type="NCBI Taxonomy" id="1813879"/>
    <lineage>
        <taxon>Bacteria</taxon>
        <taxon>Pseudomonadati</taxon>
        <taxon>Pseudomonadota</taxon>
        <taxon>Alphaproteobacteria</taxon>
        <taxon>Sphingomonadales</taxon>
        <taxon>Sphingomonadaceae</taxon>
        <taxon>Sphingomonas</taxon>
    </lineage>
</organism>
<reference evidence="2 3" key="1">
    <citation type="submission" date="2019-07" db="EMBL/GenBank/DDBJ databases">
        <title>Full genome sequence of Sphingomonas sp. 4R-6-7(HKS19).</title>
        <authorList>
            <person name="Im W.-T."/>
        </authorList>
    </citation>
    <scope>NUCLEOTIDE SEQUENCE [LARGE SCALE GENOMIC DNA]</scope>
    <source>
        <strain evidence="2 3">HKS19</strain>
    </source>
</reference>
<feature type="signal peptide" evidence="1">
    <location>
        <begin position="1"/>
        <end position="34"/>
    </location>
</feature>
<dbReference type="Gene3D" id="3.10.450.50">
    <property type="match status" value="1"/>
</dbReference>
<gene>
    <name evidence="2" type="ORF">FPZ24_10985</name>
</gene>
<dbReference type="EMBL" id="CP042306">
    <property type="protein sequence ID" value="QDZ07943.1"/>
    <property type="molecule type" value="Genomic_DNA"/>
</dbReference>
<dbReference type="Proteomes" id="UP000315673">
    <property type="component" value="Chromosome"/>
</dbReference>
<evidence type="ECO:0000256" key="1">
    <source>
        <dbReference type="SAM" id="SignalP"/>
    </source>
</evidence>
<dbReference type="SUPFAM" id="SSF54427">
    <property type="entry name" value="NTF2-like"/>
    <property type="match status" value="1"/>
</dbReference>
<evidence type="ECO:0000313" key="2">
    <source>
        <dbReference type="EMBL" id="QDZ07943.1"/>
    </source>
</evidence>
<feature type="chain" id="PRO_5022984235" evidence="1">
    <location>
        <begin position="35"/>
        <end position="169"/>
    </location>
</feature>
<keyword evidence="1" id="KW-0732">Signal</keyword>
<name>A0A5B8LIG6_9SPHN</name>
<keyword evidence="3" id="KW-1185">Reference proteome</keyword>
<dbReference type="OrthoDB" id="119950at2"/>